<sequence>MLHSFEPSLMKSSQPSSNPVDLASDSPSSTPVITTSDSPSSIPSESLNEEPFCADNENFRFANRNQRNCAWIGKNPTKRCLKQDSTKNNAFVFQFCPQTCNRCDCKNEEWLFKDKAGKDCDWVAKRPTVRCDKAGARENCKGVCGGECRKNTDGWVTTSSNINTKGNCAWFKKRASKRCPKDSESYTKCPNACSGQGVDDATWISSILGNGIAKDCTWFGKKSSIRCPKDETSYYYCPIACPTPVQLSNGQNIFGN</sequence>
<evidence type="ECO:0000313" key="3">
    <source>
        <dbReference type="Proteomes" id="UP001054902"/>
    </source>
</evidence>
<accession>A0AAD3CNC3</accession>
<reference evidence="2 3" key="1">
    <citation type="journal article" date="2021" name="Sci. Rep.">
        <title>The genome of the diatom Chaetoceros tenuissimus carries an ancient integrated fragment of an extant virus.</title>
        <authorList>
            <person name="Hongo Y."/>
            <person name="Kimura K."/>
            <person name="Takaki Y."/>
            <person name="Yoshida Y."/>
            <person name="Baba S."/>
            <person name="Kobayashi G."/>
            <person name="Nagasaki K."/>
            <person name="Hano T."/>
            <person name="Tomaru Y."/>
        </authorList>
    </citation>
    <scope>NUCLEOTIDE SEQUENCE [LARGE SCALE GENOMIC DNA]</scope>
    <source>
        <strain evidence="2 3">NIES-3715</strain>
    </source>
</reference>
<dbReference type="EMBL" id="BLLK01000023">
    <property type="protein sequence ID" value="GFH47865.1"/>
    <property type="molecule type" value="Genomic_DNA"/>
</dbReference>
<proteinExistence type="predicted"/>
<protein>
    <recommendedName>
        <fullName evidence="4">ShKT domain-containing protein</fullName>
    </recommendedName>
</protein>
<keyword evidence="3" id="KW-1185">Reference proteome</keyword>
<dbReference type="AlphaFoldDB" id="A0AAD3CNC3"/>
<dbReference type="Proteomes" id="UP001054902">
    <property type="component" value="Unassembled WGS sequence"/>
</dbReference>
<feature type="compositionally biased region" description="Polar residues" evidence="1">
    <location>
        <begin position="10"/>
        <end position="19"/>
    </location>
</feature>
<comment type="caution">
    <text evidence="2">The sequence shown here is derived from an EMBL/GenBank/DDBJ whole genome shotgun (WGS) entry which is preliminary data.</text>
</comment>
<feature type="region of interest" description="Disordered" evidence="1">
    <location>
        <begin position="1"/>
        <end position="48"/>
    </location>
</feature>
<organism evidence="2 3">
    <name type="scientific">Chaetoceros tenuissimus</name>
    <dbReference type="NCBI Taxonomy" id="426638"/>
    <lineage>
        <taxon>Eukaryota</taxon>
        <taxon>Sar</taxon>
        <taxon>Stramenopiles</taxon>
        <taxon>Ochrophyta</taxon>
        <taxon>Bacillariophyta</taxon>
        <taxon>Coscinodiscophyceae</taxon>
        <taxon>Chaetocerotophycidae</taxon>
        <taxon>Chaetocerotales</taxon>
        <taxon>Chaetocerotaceae</taxon>
        <taxon>Chaetoceros</taxon>
    </lineage>
</organism>
<evidence type="ECO:0000256" key="1">
    <source>
        <dbReference type="SAM" id="MobiDB-lite"/>
    </source>
</evidence>
<name>A0AAD3CNC3_9STRA</name>
<gene>
    <name evidence="2" type="ORF">CTEN210_04341</name>
</gene>
<feature type="compositionally biased region" description="Low complexity" evidence="1">
    <location>
        <begin position="24"/>
        <end position="46"/>
    </location>
</feature>
<evidence type="ECO:0000313" key="2">
    <source>
        <dbReference type="EMBL" id="GFH47865.1"/>
    </source>
</evidence>
<evidence type="ECO:0008006" key="4">
    <source>
        <dbReference type="Google" id="ProtNLM"/>
    </source>
</evidence>